<keyword evidence="2" id="KW-0430">Lectin</keyword>
<dbReference type="InterPro" id="IPR036404">
    <property type="entry name" value="Jacalin-like_lectin_dom_sf"/>
</dbReference>
<name>A0A565CAX5_9BRAS</name>
<dbReference type="Pfam" id="PF01419">
    <property type="entry name" value="Jacalin"/>
    <property type="match status" value="3"/>
</dbReference>
<comment type="caution">
    <text evidence="4">The sequence shown here is derived from an EMBL/GenBank/DDBJ whole genome shotgun (WGS) entry which is preliminary data.</text>
</comment>
<dbReference type="SUPFAM" id="SSF51101">
    <property type="entry name" value="Mannose-binding lectins"/>
    <property type="match status" value="3"/>
</dbReference>
<comment type="similarity">
    <text evidence="1">Belongs to the jacalin lectin family.</text>
</comment>
<dbReference type="FunFam" id="2.100.10.30:FF:000001">
    <property type="entry name" value="Jacalin-related lectin 33"/>
    <property type="match status" value="3"/>
</dbReference>
<protein>
    <recommendedName>
        <fullName evidence="3">Jacalin-type lectin domain-containing protein</fullName>
    </recommendedName>
</protein>
<feature type="domain" description="Jacalin-type lectin" evidence="3">
    <location>
        <begin position="305"/>
        <end position="448"/>
    </location>
</feature>
<dbReference type="EMBL" id="CABITT030000007">
    <property type="protein sequence ID" value="VVB10808.1"/>
    <property type="molecule type" value="Genomic_DNA"/>
</dbReference>
<feature type="domain" description="Jacalin-type lectin" evidence="3">
    <location>
        <begin position="2"/>
        <end position="144"/>
    </location>
</feature>
<reference evidence="4" key="1">
    <citation type="submission" date="2019-07" db="EMBL/GenBank/DDBJ databases">
        <authorList>
            <person name="Dittberner H."/>
        </authorList>
    </citation>
    <scope>NUCLEOTIDE SEQUENCE [LARGE SCALE GENOMIC DNA]</scope>
</reference>
<keyword evidence="5" id="KW-1185">Reference proteome</keyword>
<dbReference type="OrthoDB" id="581739at2759"/>
<evidence type="ECO:0000313" key="5">
    <source>
        <dbReference type="Proteomes" id="UP000489600"/>
    </source>
</evidence>
<dbReference type="SMART" id="SM00915">
    <property type="entry name" value="Jacalin"/>
    <property type="match status" value="3"/>
</dbReference>
<evidence type="ECO:0000259" key="3">
    <source>
        <dbReference type="PROSITE" id="PS51752"/>
    </source>
</evidence>
<sequence length="451" mass="49062">MALKVEAKGGKGGNQWDDGSDYEGVTKIHVRGGLQGIQFVKFEYVKAGNTNVGPIHGVYGRGFTQTFEINHLNNEHLVSIKGCYDNTSGMIQALQFETNLRSSEVMGYDENGTKFTLEAGGNKIIGFHGSAETNLTSLGTYFITLPPIKLEQQGGRGGYSWDHGVYTGVRKVYVTYSPTGISHIMVDYDKAGKVETRENGDRLGENRVQGELKEFVLDYPNEYITSVEGTCDPGGSDYSNRIRSLSFKTSKGRISPIYGTAGKRTFVLESKGRALVGFHGQGGYAIDGIGAYFGSHLVPPPPPPAEKLQGIGGDGGASWDDGVFDDVRKIYVGQGESGIASVKFVYDKNNQVVLGEEHGKMTLLGYEEFELAYPSEYITAVEGCYDKIFGGESSIITMLKFKTNVRISPPFGLESTSKFVIEKADHKIVGFHGKASDQLHQFGVSVVPITK</sequence>
<evidence type="ECO:0000256" key="1">
    <source>
        <dbReference type="ARBA" id="ARBA00006568"/>
    </source>
</evidence>
<dbReference type="InterPro" id="IPR033734">
    <property type="entry name" value="Jacalin-like_lectin_dom_plant"/>
</dbReference>
<gene>
    <name evidence="4" type="ORF">ANE_LOCUS21252</name>
</gene>
<proteinExistence type="inferred from homology"/>
<dbReference type="Proteomes" id="UP000489600">
    <property type="component" value="Unassembled WGS sequence"/>
</dbReference>
<dbReference type="Gene3D" id="2.100.10.30">
    <property type="entry name" value="Jacalin-like lectin domain"/>
    <property type="match status" value="3"/>
</dbReference>
<dbReference type="CDD" id="cd09612">
    <property type="entry name" value="Jacalin"/>
    <property type="match status" value="3"/>
</dbReference>
<dbReference type="PROSITE" id="PS51752">
    <property type="entry name" value="JACALIN_LECTIN"/>
    <property type="match status" value="3"/>
</dbReference>
<feature type="domain" description="Jacalin-type lectin" evidence="3">
    <location>
        <begin position="147"/>
        <end position="295"/>
    </location>
</feature>
<evidence type="ECO:0000256" key="2">
    <source>
        <dbReference type="ARBA" id="ARBA00022734"/>
    </source>
</evidence>
<dbReference type="PANTHER" id="PTHR47293">
    <property type="entry name" value="JACALIN-RELATED LECTIN 3"/>
    <property type="match status" value="1"/>
</dbReference>
<dbReference type="AlphaFoldDB" id="A0A565CAX5"/>
<dbReference type="InterPro" id="IPR001229">
    <property type="entry name" value="Jacalin-like_lectin_dom"/>
</dbReference>
<organism evidence="4 5">
    <name type="scientific">Arabis nemorensis</name>
    <dbReference type="NCBI Taxonomy" id="586526"/>
    <lineage>
        <taxon>Eukaryota</taxon>
        <taxon>Viridiplantae</taxon>
        <taxon>Streptophyta</taxon>
        <taxon>Embryophyta</taxon>
        <taxon>Tracheophyta</taxon>
        <taxon>Spermatophyta</taxon>
        <taxon>Magnoliopsida</taxon>
        <taxon>eudicotyledons</taxon>
        <taxon>Gunneridae</taxon>
        <taxon>Pentapetalae</taxon>
        <taxon>rosids</taxon>
        <taxon>malvids</taxon>
        <taxon>Brassicales</taxon>
        <taxon>Brassicaceae</taxon>
        <taxon>Arabideae</taxon>
        <taxon>Arabis</taxon>
    </lineage>
</organism>
<dbReference type="GO" id="GO:0030246">
    <property type="term" value="F:carbohydrate binding"/>
    <property type="evidence" value="ECO:0007669"/>
    <property type="project" value="UniProtKB-KW"/>
</dbReference>
<evidence type="ECO:0000313" key="4">
    <source>
        <dbReference type="EMBL" id="VVB10808.1"/>
    </source>
</evidence>
<accession>A0A565CAX5</accession>
<dbReference type="PANTHER" id="PTHR47293:SF75">
    <property type="entry name" value="MYROSINASE-BINDING PROTEIN 2"/>
    <property type="match status" value="1"/>
</dbReference>